<dbReference type="PANTHER" id="PTHR43427">
    <property type="entry name" value="CHLORIDE CHANNEL PROTEIN CLC-E"/>
    <property type="match status" value="1"/>
</dbReference>
<gene>
    <name evidence="13" type="ORF">BC349_17305</name>
</gene>
<feature type="transmembrane region" description="Helical" evidence="11">
    <location>
        <begin position="157"/>
        <end position="184"/>
    </location>
</feature>
<evidence type="ECO:0000256" key="9">
    <source>
        <dbReference type="ARBA" id="ARBA00023303"/>
    </source>
</evidence>
<dbReference type="Pfam" id="PF00654">
    <property type="entry name" value="Voltage_CLC"/>
    <property type="match status" value="1"/>
</dbReference>
<feature type="transmembrane region" description="Helical" evidence="11">
    <location>
        <begin position="190"/>
        <end position="212"/>
    </location>
</feature>
<dbReference type="InterPro" id="IPR001807">
    <property type="entry name" value="ClC"/>
</dbReference>
<protein>
    <recommendedName>
        <fullName evidence="12">CBS domain-containing protein</fullName>
    </recommendedName>
</protein>
<dbReference type="InterPro" id="IPR046342">
    <property type="entry name" value="CBS_dom_sf"/>
</dbReference>
<evidence type="ECO:0000256" key="1">
    <source>
        <dbReference type="ARBA" id="ARBA00004141"/>
    </source>
</evidence>
<organism evidence="13 14">
    <name type="scientific">Flavihumibacter stibioxidans</name>
    <dbReference type="NCBI Taxonomy" id="1834163"/>
    <lineage>
        <taxon>Bacteria</taxon>
        <taxon>Pseudomonadati</taxon>
        <taxon>Bacteroidota</taxon>
        <taxon>Chitinophagia</taxon>
        <taxon>Chitinophagales</taxon>
        <taxon>Chitinophagaceae</taxon>
        <taxon>Flavihumibacter</taxon>
    </lineage>
</organism>
<dbReference type="PRINTS" id="PR00762">
    <property type="entry name" value="CLCHANNEL"/>
</dbReference>
<evidence type="ECO:0000256" key="7">
    <source>
        <dbReference type="ARBA" id="ARBA00023173"/>
    </source>
</evidence>
<evidence type="ECO:0000313" key="14">
    <source>
        <dbReference type="Proteomes" id="UP000765802"/>
    </source>
</evidence>
<dbReference type="Pfam" id="PF00571">
    <property type="entry name" value="CBS"/>
    <property type="match status" value="1"/>
</dbReference>
<feature type="transmembrane region" description="Helical" evidence="11">
    <location>
        <begin position="410"/>
        <end position="427"/>
    </location>
</feature>
<dbReference type="Proteomes" id="UP000765802">
    <property type="component" value="Unassembled WGS sequence"/>
</dbReference>
<keyword evidence="9" id="KW-0407">Ion channel</keyword>
<feature type="transmembrane region" description="Helical" evidence="11">
    <location>
        <begin position="63"/>
        <end position="83"/>
    </location>
</feature>
<keyword evidence="5" id="KW-0406">Ion transport</keyword>
<name>A0ABR7ME13_9BACT</name>
<evidence type="ECO:0000256" key="6">
    <source>
        <dbReference type="ARBA" id="ARBA00023136"/>
    </source>
</evidence>
<keyword evidence="14" id="KW-1185">Reference proteome</keyword>
<dbReference type="SUPFAM" id="SSF81340">
    <property type="entry name" value="Clc chloride channel"/>
    <property type="match status" value="1"/>
</dbReference>
<dbReference type="InterPro" id="IPR050368">
    <property type="entry name" value="ClC-type_chloride_channel"/>
</dbReference>
<evidence type="ECO:0000256" key="10">
    <source>
        <dbReference type="PROSITE-ProRule" id="PRU00703"/>
    </source>
</evidence>
<keyword evidence="4 11" id="KW-1133">Transmembrane helix</keyword>
<dbReference type="PANTHER" id="PTHR43427:SF6">
    <property type="entry name" value="CHLORIDE CHANNEL PROTEIN CLC-E"/>
    <property type="match status" value="1"/>
</dbReference>
<keyword evidence="10" id="KW-0129">CBS domain</keyword>
<feature type="domain" description="CBS" evidence="12">
    <location>
        <begin position="530"/>
        <end position="590"/>
    </location>
</feature>
<feature type="transmembrane region" description="Helical" evidence="11">
    <location>
        <begin position="321"/>
        <end position="343"/>
    </location>
</feature>
<dbReference type="Gene3D" id="1.10.3080.10">
    <property type="entry name" value="Clc chloride channel"/>
    <property type="match status" value="1"/>
</dbReference>
<dbReference type="CDD" id="cd02205">
    <property type="entry name" value="CBS_pair_SF"/>
    <property type="match status" value="1"/>
</dbReference>
<keyword evidence="8" id="KW-0868">Chloride</keyword>
<dbReference type="CDD" id="cd00400">
    <property type="entry name" value="Voltage_gated_ClC"/>
    <property type="match status" value="1"/>
</dbReference>
<keyword evidence="7" id="KW-0869">Chloride channel</keyword>
<evidence type="ECO:0000256" key="2">
    <source>
        <dbReference type="ARBA" id="ARBA00022448"/>
    </source>
</evidence>
<feature type="transmembrane region" description="Helical" evidence="11">
    <location>
        <begin position="24"/>
        <end position="43"/>
    </location>
</feature>
<comment type="caution">
    <text evidence="13">The sequence shown here is derived from an EMBL/GenBank/DDBJ whole genome shotgun (WGS) entry which is preliminary data.</text>
</comment>
<reference evidence="13 14" key="1">
    <citation type="submission" date="2016-07" db="EMBL/GenBank/DDBJ databases">
        <title>Genome analysis of Flavihumibacter stibioxidans YS-17.</title>
        <authorList>
            <person name="Shi K."/>
            <person name="Han Y."/>
            <person name="Wang G."/>
        </authorList>
    </citation>
    <scope>NUCLEOTIDE SEQUENCE [LARGE SCALE GENOMIC DNA]</scope>
    <source>
        <strain evidence="13 14">YS-17</strain>
    </source>
</reference>
<sequence length="593" mass="66028">MKRPVQLYQEVLVYFRQRLNRLQFMMYAAVITGLIAGLAAVLLKTLVHFLQEWIRRPGKGEYTYLFFPTLGLLLVVFLVHKFFHGQLEKGVGMVLRSIAGRSSFIPLSDSYKHILTSAVTVGLGGSAGLEAPIVATGSAIGSNTARIHGMEYRERSLLLACGAAAGIAAVFNAPIAGVIFAIEILLTETIVSYFIPLMIAAVTGALCSRIILKESILFNFRLREAFDYHNVPFYILLGFAAGFVSLYYARLFKNTEHIMHRLSPHRYTRALFAGLLLVVLLFLFPPLYGEGYDTISILANGDPQRILEDFIARDWFNRWGLLLFAAAIILLKPVAAGITLGGGGNGGNFAPSLFVGAYLGFFISRLANTSGWLRLPEGNFSLVGMAGVLSGVMYSPLTAIFLIAEITNGYELFIPLMIVSAISFFIVKHFEPYSMETKQLAAEGRIFTHRKEDNILNQLQARDFLQVEYDSIGIDNTLADLVAIIKSTNRNIFVVTDKDNRFGGIIELNDIKKRLFDPGDHTKIFIGTLVKKAPATIQPNESMKKVMEKMDITQSWYLPVLDEEKRFMGFISRTAIFEKYREALANQGDLYGN</sequence>
<evidence type="ECO:0000256" key="4">
    <source>
        <dbReference type="ARBA" id="ARBA00022989"/>
    </source>
</evidence>
<feature type="transmembrane region" description="Helical" evidence="11">
    <location>
        <begin position="380"/>
        <end position="404"/>
    </location>
</feature>
<evidence type="ECO:0000256" key="8">
    <source>
        <dbReference type="ARBA" id="ARBA00023214"/>
    </source>
</evidence>
<evidence type="ECO:0000259" key="12">
    <source>
        <dbReference type="PROSITE" id="PS51371"/>
    </source>
</evidence>
<dbReference type="PROSITE" id="PS51371">
    <property type="entry name" value="CBS"/>
    <property type="match status" value="1"/>
</dbReference>
<keyword evidence="6 11" id="KW-0472">Membrane</keyword>
<evidence type="ECO:0000256" key="11">
    <source>
        <dbReference type="SAM" id="Phobius"/>
    </source>
</evidence>
<feature type="transmembrane region" description="Helical" evidence="11">
    <location>
        <begin position="270"/>
        <end position="288"/>
    </location>
</feature>
<evidence type="ECO:0000256" key="5">
    <source>
        <dbReference type="ARBA" id="ARBA00023065"/>
    </source>
</evidence>
<keyword evidence="3 11" id="KW-0812">Transmembrane</keyword>
<accession>A0ABR7ME13</accession>
<feature type="transmembrane region" description="Helical" evidence="11">
    <location>
        <begin position="349"/>
        <end position="368"/>
    </location>
</feature>
<feature type="transmembrane region" description="Helical" evidence="11">
    <location>
        <begin position="233"/>
        <end position="250"/>
    </location>
</feature>
<dbReference type="InterPro" id="IPR014743">
    <property type="entry name" value="Cl-channel_core"/>
</dbReference>
<dbReference type="SUPFAM" id="SSF54631">
    <property type="entry name" value="CBS-domain pair"/>
    <property type="match status" value="1"/>
</dbReference>
<comment type="subcellular location">
    <subcellularLocation>
        <location evidence="1">Membrane</location>
        <topology evidence="1">Multi-pass membrane protein</topology>
    </subcellularLocation>
</comment>
<dbReference type="RefSeq" id="WP_187258134.1">
    <property type="nucleotide sequence ID" value="NZ_JBHULF010000019.1"/>
</dbReference>
<dbReference type="InterPro" id="IPR000644">
    <property type="entry name" value="CBS_dom"/>
</dbReference>
<keyword evidence="2" id="KW-0813">Transport</keyword>
<evidence type="ECO:0000313" key="13">
    <source>
        <dbReference type="EMBL" id="MBC6492818.1"/>
    </source>
</evidence>
<evidence type="ECO:0000256" key="3">
    <source>
        <dbReference type="ARBA" id="ARBA00022692"/>
    </source>
</evidence>
<dbReference type="Gene3D" id="3.10.580.10">
    <property type="entry name" value="CBS-domain"/>
    <property type="match status" value="1"/>
</dbReference>
<dbReference type="EMBL" id="MBUA01000029">
    <property type="protein sequence ID" value="MBC6492818.1"/>
    <property type="molecule type" value="Genomic_DNA"/>
</dbReference>
<proteinExistence type="predicted"/>